<dbReference type="InterPro" id="IPR044929">
    <property type="entry name" value="DNA/RNA_non-sp_Endonuclease_sf"/>
</dbReference>
<evidence type="ECO:0000313" key="5">
    <source>
        <dbReference type="Proteomes" id="UP000077013"/>
    </source>
</evidence>
<sequence>MKAFATSTTQKGHPGSLHQRQGKDSFFGVQAKLTVGKPNDRYEKEADAVADKVVAKQDQNKGFFGNNSFFPSAKIPSVQKVPFEDIQQKQETEEIQEQPLTDTQKDLVVQRVPFEDIQKKETNSTPSQSNALEHELQSTKGGGSPMDSTTKNTMESGFGRDFSNVRLHTDSKAASLSDSLGAQAFTHGNDIYFNQGKHDPSSKAGQHLLAHELTHTVQQGASVQPKQIQRSVSETPTATPTPTMETTSLQSATFSPSEGTATAIEAGRSRGTEIPVSFGELATGTIEVKKNRDDTYSTRNNRQFIPVSLGYLSPLQNLNITPVLVTQIDANTISGYLTVQVGDRLVANPKGLVESLKEHSNEMGWLGIDVSRIPDVENTIDGGALRLAANSIPVEIGGFINGTLDFGIVGTNVTFRAGGTITVPNLDPAQITIERNEEGVLRGEADLAVNIANFNGSIHAAFINGTLDIRGVVGYRTDKMSGEITLLVTDAATARNVAISQLEPSLIDESAREASGIPEANTAPTPGPRAMAGWGEVDFSFTEWMTGRAKVIIDNEGHVTIQGEVTPPAEVELFPQRDYIHNLFTLEARTLYGVPLVGNVFLFANIGMDALAKLGPAKIYNIRAIGTYSTDPAIFNEFSLEATFNLSMFAGLRLRAEGGLGVELLGHDVKVGVGVNALAGIRGYVEATPRIGYRETASPESGRQGEFYIQGHAEMAAQPFLGLGGDLFVELDSPWWSPAPDDKWTWPLGELEYPLPGEFGVGADFDYVLGSSELPEISFGEVDFNKDKFMSDLMNDHVPPPQSSGAEQQGTFEENSTGESSETPQLTDTEGNPNAGQPAQGQQENLPATPPTPEVLARWGRGMEALEQVAVRSQNAPLSQTQVTSELTLLERRHQFTSLTASPRGEEWNVDATMPNISNRDNPIRFRAIPPTSEEAASEENNSELPDIIGMQQPVPVDGGHILKLEGTLQRVEINVYSDKQSLNSLLNNKRQEIHDNGNADPEYDAKQIAITSLFSEKRTLGSNIGAYKRAVDNAYSVGGGNTPVREAYILVQGSLEIISQDLLIVGITEDHFEMPVSRVRFALDGMGRATTLRGEPITHIAGNTRGSTPTQDPIGWSSIPVTLRSSGAWVRAHMLNHRLHGPGTSNNLFPGTRDMNLRDMENQVEHFAKVAVWDEKKIIYYDVDVHYGNSAPNEHIPTQVDMEFGEFDPTTNARGAAEKTKSFTQNPPSTVTIVTINTATSGALNNKALAEGGTNGTGLSGFFAKLVQGRPSNGYTDDLHVHEIVSEIYRDEGAFEAAYTKFRALTSAEILSYD</sequence>
<feature type="region of interest" description="Disordered" evidence="1">
    <location>
        <begin position="89"/>
        <end position="158"/>
    </location>
</feature>
<dbReference type="EMBL" id="LRXL01000037">
    <property type="protein sequence ID" value="OAB78805.1"/>
    <property type="molecule type" value="Genomic_DNA"/>
</dbReference>
<evidence type="ECO:0000256" key="1">
    <source>
        <dbReference type="SAM" id="MobiDB-lite"/>
    </source>
</evidence>
<comment type="caution">
    <text evidence="4">The sequence shown here is derived from an EMBL/GenBank/DDBJ whole genome shotgun (WGS) entry which is preliminary data.</text>
</comment>
<evidence type="ECO:0000259" key="2">
    <source>
        <dbReference type="Pfam" id="PF13699"/>
    </source>
</evidence>
<reference evidence="4 5" key="1">
    <citation type="submission" date="2016-02" db="EMBL/GenBank/DDBJ databases">
        <title>Ulvibacter sp. LPB0005, isolated from Thais luteostoma.</title>
        <authorList>
            <person name="Shin S.-K."/>
            <person name="Yi H."/>
        </authorList>
    </citation>
    <scope>NUCLEOTIDE SEQUENCE [LARGE SCALE GENOMIC DNA]</scope>
    <source>
        <strain evidence="4 5">LPB0005</strain>
    </source>
</reference>
<feature type="compositionally biased region" description="Low complexity" evidence="1">
    <location>
        <begin position="235"/>
        <end position="247"/>
    </location>
</feature>
<evidence type="ECO:0000313" key="4">
    <source>
        <dbReference type="EMBL" id="OAB78805.1"/>
    </source>
</evidence>
<evidence type="ECO:0000259" key="3">
    <source>
        <dbReference type="Pfam" id="PF13930"/>
    </source>
</evidence>
<feature type="compositionally biased region" description="Basic and acidic residues" evidence="1">
    <location>
        <begin position="113"/>
        <end position="122"/>
    </location>
</feature>
<feature type="compositionally biased region" description="Polar residues" evidence="1">
    <location>
        <begin position="803"/>
        <end position="846"/>
    </location>
</feature>
<proteinExistence type="predicted"/>
<name>A0A167HNS6_9FLAO</name>
<feature type="compositionally biased region" description="Polar residues" evidence="1">
    <location>
        <begin position="146"/>
        <end position="155"/>
    </location>
</feature>
<feature type="domain" description="Type VII secretion system protein EssD-like" evidence="3">
    <location>
        <begin position="1082"/>
        <end position="1204"/>
    </location>
</feature>
<accession>A0A167HNS6</accession>
<feature type="domain" description="eCIS core" evidence="2">
    <location>
        <begin position="145"/>
        <end position="221"/>
    </location>
</feature>
<feature type="compositionally biased region" description="Polar residues" evidence="1">
    <location>
        <begin position="1"/>
        <end position="11"/>
    </location>
</feature>
<dbReference type="Pfam" id="PF13699">
    <property type="entry name" value="eCIS_core"/>
    <property type="match status" value="1"/>
</dbReference>
<dbReference type="Proteomes" id="UP000077013">
    <property type="component" value="Unassembled WGS sequence"/>
</dbReference>
<feature type="region of interest" description="Disordered" evidence="1">
    <location>
        <begin position="791"/>
        <end position="855"/>
    </location>
</feature>
<gene>
    <name evidence="4" type="ORF">ULVI_09500</name>
</gene>
<feature type="region of interest" description="Disordered" evidence="1">
    <location>
        <begin position="1"/>
        <end position="23"/>
    </location>
</feature>
<dbReference type="Pfam" id="PF13930">
    <property type="entry name" value="Endonuclea_NS_2"/>
    <property type="match status" value="1"/>
</dbReference>
<feature type="compositionally biased region" description="Polar residues" evidence="1">
    <location>
        <begin position="248"/>
        <end position="257"/>
    </location>
</feature>
<feature type="compositionally biased region" description="Polar residues" evidence="1">
    <location>
        <begin position="217"/>
        <end position="234"/>
    </location>
</feature>
<dbReference type="InterPro" id="IPR044927">
    <property type="entry name" value="Endonuclea_NS_2"/>
</dbReference>
<keyword evidence="5" id="KW-1185">Reference proteome</keyword>
<dbReference type="RefSeq" id="WP_068592157.1">
    <property type="nucleotide sequence ID" value="NZ_LRXL01000037.1"/>
</dbReference>
<organism evidence="4 5">
    <name type="scientific">Cochleicola gelatinilyticus</name>
    <dbReference type="NCBI Taxonomy" id="1763537"/>
    <lineage>
        <taxon>Bacteria</taxon>
        <taxon>Pseudomonadati</taxon>
        <taxon>Bacteroidota</taxon>
        <taxon>Flavobacteriia</taxon>
        <taxon>Flavobacteriales</taxon>
        <taxon>Flavobacteriaceae</taxon>
        <taxon>Cochleicola</taxon>
    </lineage>
</organism>
<dbReference type="OrthoDB" id="4317910at2"/>
<protein>
    <submittedName>
        <fullName evidence="4">Uncharacterized protein</fullName>
    </submittedName>
</protein>
<dbReference type="Gene3D" id="3.40.570.10">
    <property type="entry name" value="Extracellular Endonuclease, subunit A"/>
    <property type="match status" value="1"/>
</dbReference>
<dbReference type="InterPro" id="IPR025295">
    <property type="entry name" value="eCIS_core_dom"/>
</dbReference>
<dbReference type="STRING" id="1763537.ULVI_09500"/>
<feature type="region of interest" description="Disordered" evidence="1">
    <location>
        <begin position="217"/>
        <end position="257"/>
    </location>
</feature>